<accession>A0A699XHS6</accession>
<feature type="non-terminal residue" evidence="2">
    <location>
        <position position="1"/>
    </location>
</feature>
<proteinExistence type="predicted"/>
<evidence type="ECO:0008006" key="3">
    <source>
        <dbReference type="Google" id="ProtNLM"/>
    </source>
</evidence>
<comment type="caution">
    <text evidence="2">The sequence shown here is derived from an EMBL/GenBank/DDBJ whole genome shotgun (WGS) entry which is preliminary data.</text>
</comment>
<organism evidence="2">
    <name type="scientific">Tanacetum cinerariifolium</name>
    <name type="common">Dalmatian daisy</name>
    <name type="synonym">Chrysanthemum cinerariifolium</name>
    <dbReference type="NCBI Taxonomy" id="118510"/>
    <lineage>
        <taxon>Eukaryota</taxon>
        <taxon>Viridiplantae</taxon>
        <taxon>Streptophyta</taxon>
        <taxon>Embryophyta</taxon>
        <taxon>Tracheophyta</taxon>
        <taxon>Spermatophyta</taxon>
        <taxon>Magnoliopsida</taxon>
        <taxon>eudicotyledons</taxon>
        <taxon>Gunneridae</taxon>
        <taxon>Pentapetalae</taxon>
        <taxon>asterids</taxon>
        <taxon>campanulids</taxon>
        <taxon>Asterales</taxon>
        <taxon>Asteraceae</taxon>
        <taxon>Asteroideae</taxon>
        <taxon>Anthemideae</taxon>
        <taxon>Anthemidinae</taxon>
        <taxon>Tanacetum</taxon>
    </lineage>
</organism>
<sequence length="86" mass="9851">LIPSRIESDEYDSEGDIHFLEELLSNDTLLLPENESSNFDHHDNPSFPRPLPEPPDVEVLFDLKPDMGVLTAKVVEDIFEHHVLML</sequence>
<feature type="region of interest" description="Disordered" evidence="1">
    <location>
        <begin position="34"/>
        <end position="53"/>
    </location>
</feature>
<evidence type="ECO:0000313" key="2">
    <source>
        <dbReference type="EMBL" id="GFD56441.1"/>
    </source>
</evidence>
<reference evidence="2" key="1">
    <citation type="journal article" date="2019" name="Sci. Rep.">
        <title>Draft genome of Tanacetum cinerariifolium, the natural source of mosquito coil.</title>
        <authorList>
            <person name="Yamashiro T."/>
            <person name="Shiraishi A."/>
            <person name="Satake H."/>
            <person name="Nakayama K."/>
        </authorList>
    </citation>
    <scope>NUCLEOTIDE SEQUENCE</scope>
</reference>
<name>A0A699XHS6_TANCI</name>
<dbReference type="EMBL" id="BKCJ011829386">
    <property type="protein sequence ID" value="GFD56441.1"/>
    <property type="molecule type" value="Genomic_DNA"/>
</dbReference>
<evidence type="ECO:0000256" key="1">
    <source>
        <dbReference type="SAM" id="MobiDB-lite"/>
    </source>
</evidence>
<dbReference type="AlphaFoldDB" id="A0A699XHS6"/>
<gene>
    <name evidence="2" type="ORF">Tci_928410</name>
</gene>
<protein>
    <recommendedName>
        <fullName evidence="3">Reverse transcriptase domain-containing protein</fullName>
    </recommendedName>
</protein>